<dbReference type="GO" id="GO:0003677">
    <property type="term" value="F:DNA binding"/>
    <property type="evidence" value="ECO:0007669"/>
    <property type="project" value="UniProtKB-KW"/>
</dbReference>
<keyword evidence="1" id="KW-0238">DNA-binding</keyword>
<proteinExistence type="predicted"/>
<evidence type="ECO:0000259" key="2">
    <source>
        <dbReference type="PROSITE" id="PS50943"/>
    </source>
</evidence>
<name>A0A934PVW9_9SPHI</name>
<dbReference type="AlphaFoldDB" id="A0A934PVW9"/>
<reference evidence="3" key="1">
    <citation type="submission" date="2020-12" db="EMBL/GenBank/DDBJ databases">
        <title>Bacterial novel species Mucilaginibacter sp. SD-g isolated from soil.</title>
        <authorList>
            <person name="Jung H.-Y."/>
        </authorList>
    </citation>
    <scope>NUCLEOTIDE SEQUENCE</scope>
    <source>
        <strain evidence="3">SD-g</strain>
    </source>
</reference>
<comment type="caution">
    <text evidence="3">The sequence shown here is derived from an EMBL/GenBank/DDBJ whole genome shotgun (WGS) entry which is preliminary data.</text>
</comment>
<gene>
    <name evidence="3" type="ORF">I5M19_12075</name>
</gene>
<keyword evidence="4" id="KW-1185">Reference proteome</keyword>
<evidence type="ECO:0000256" key="1">
    <source>
        <dbReference type="ARBA" id="ARBA00023125"/>
    </source>
</evidence>
<dbReference type="PANTHER" id="PTHR46558">
    <property type="entry name" value="TRACRIPTIONAL REGULATORY PROTEIN-RELATED-RELATED"/>
    <property type="match status" value="1"/>
</dbReference>
<dbReference type="SMART" id="SM00530">
    <property type="entry name" value="HTH_XRE"/>
    <property type="match status" value="1"/>
</dbReference>
<feature type="domain" description="HTH cro/C1-type" evidence="2">
    <location>
        <begin position="6"/>
        <end position="61"/>
    </location>
</feature>
<sequence>MLSEKLKQLRESNGLVQRQVAALLEVDTAYISKIENNEKPVSRIHLEKLSKLFNVGSEELLTLWLADKIFDLIKNEEFAAEAFKIAEERILKDKKN</sequence>
<dbReference type="Pfam" id="PF01381">
    <property type="entry name" value="HTH_3"/>
    <property type="match status" value="1"/>
</dbReference>
<organism evidence="3 4">
    <name type="scientific">Mucilaginibacter segetis</name>
    <dbReference type="NCBI Taxonomy" id="2793071"/>
    <lineage>
        <taxon>Bacteria</taxon>
        <taxon>Pseudomonadati</taxon>
        <taxon>Bacteroidota</taxon>
        <taxon>Sphingobacteriia</taxon>
        <taxon>Sphingobacteriales</taxon>
        <taxon>Sphingobacteriaceae</taxon>
        <taxon>Mucilaginibacter</taxon>
    </lineage>
</organism>
<evidence type="ECO:0000313" key="3">
    <source>
        <dbReference type="EMBL" id="MBK0380051.1"/>
    </source>
</evidence>
<dbReference type="InterPro" id="IPR001387">
    <property type="entry name" value="Cro/C1-type_HTH"/>
</dbReference>
<dbReference type="PROSITE" id="PS50943">
    <property type="entry name" value="HTH_CROC1"/>
    <property type="match status" value="1"/>
</dbReference>
<dbReference type="InterPro" id="IPR010982">
    <property type="entry name" value="Lambda_DNA-bd_dom_sf"/>
</dbReference>
<dbReference type="EMBL" id="JAEHFW010000002">
    <property type="protein sequence ID" value="MBK0380051.1"/>
    <property type="molecule type" value="Genomic_DNA"/>
</dbReference>
<dbReference type="CDD" id="cd00093">
    <property type="entry name" value="HTH_XRE"/>
    <property type="match status" value="1"/>
</dbReference>
<dbReference type="Proteomes" id="UP000613193">
    <property type="component" value="Unassembled WGS sequence"/>
</dbReference>
<evidence type="ECO:0000313" key="4">
    <source>
        <dbReference type="Proteomes" id="UP000613193"/>
    </source>
</evidence>
<accession>A0A934PVW9</accession>
<dbReference type="Gene3D" id="1.10.260.40">
    <property type="entry name" value="lambda repressor-like DNA-binding domains"/>
    <property type="match status" value="1"/>
</dbReference>
<dbReference type="PANTHER" id="PTHR46558:SF4">
    <property type="entry name" value="DNA-BIDING PHAGE PROTEIN"/>
    <property type="match status" value="1"/>
</dbReference>
<protein>
    <submittedName>
        <fullName evidence="3">Helix-turn-helix transcriptional regulator</fullName>
    </submittedName>
</protein>
<dbReference type="SUPFAM" id="SSF47413">
    <property type="entry name" value="lambda repressor-like DNA-binding domains"/>
    <property type="match status" value="1"/>
</dbReference>